<evidence type="ECO:0000313" key="3">
    <source>
        <dbReference type="Proteomes" id="UP000196151"/>
    </source>
</evidence>
<organism evidence="1">
    <name type="scientific">Candidatus Enterococcus dunnyi</name>
    <dbReference type="NCBI Taxonomy" id="1834192"/>
    <lineage>
        <taxon>Bacteria</taxon>
        <taxon>Bacillati</taxon>
        <taxon>Bacillota</taxon>
        <taxon>Bacilli</taxon>
        <taxon>Lactobacillales</taxon>
        <taxon>Enterococcaceae</taxon>
        <taxon>Enterococcus</taxon>
    </lineage>
</organism>
<gene>
    <name evidence="1" type="ORF">A5889_000626</name>
    <name evidence="2" type="ORF">A5889_003216</name>
</gene>
<keyword evidence="3" id="KW-1185">Reference proteome</keyword>
<reference evidence="1" key="1">
    <citation type="submission" date="2017-05" db="EMBL/GenBank/DDBJ databases">
        <title>The Genome Sequence of Enterococcus sp. 9D6_DIV0238.</title>
        <authorList>
            <consortium name="The Broad Institute Genomics Platform"/>
            <consortium name="The Broad Institute Genomic Center for Infectious Diseases"/>
            <person name="Earl A."/>
            <person name="Manson A."/>
            <person name="Schwartman J."/>
            <person name="Gilmore M."/>
            <person name="Abouelleil A."/>
            <person name="Cao P."/>
            <person name="Chapman S."/>
            <person name="Cusick C."/>
            <person name="Shea T."/>
            <person name="Young S."/>
            <person name="Neafsey D."/>
            <person name="Nusbaum C."/>
            <person name="Birren B."/>
        </authorList>
    </citation>
    <scope>NUCLEOTIDE SEQUENCE [LARGE SCALE GENOMIC DNA]</scope>
    <source>
        <strain evidence="1">9D6_DIV0238</strain>
    </source>
</reference>
<dbReference type="EMBL" id="CP147246">
    <property type="protein sequence ID" value="WYJ95668.1"/>
    <property type="molecule type" value="Genomic_DNA"/>
</dbReference>
<name>A0A200JE53_9ENTE</name>
<dbReference type="RefSeq" id="WP_087639788.1">
    <property type="nucleotide sequence ID" value="NZ_CP147246.1"/>
</dbReference>
<dbReference type="NCBIfam" id="TIGR03172">
    <property type="entry name" value="selenium cofactor biosynthesis protein YqeC"/>
    <property type="match status" value="1"/>
</dbReference>
<evidence type="ECO:0000313" key="1">
    <source>
        <dbReference type="EMBL" id="OUZ35151.1"/>
    </source>
</evidence>
<proteinExistence type="predicted"/>
<dbReference type="InterPro" id="IPR017587">
    <property type="entry name" value="YqeC"/>
</dbReference>
<protein>
    <recommendedName>
        <fullName evidence="4">Selenium-dependent hydroxylase accessory protein YqeC</fullName>
    </recommendedName>
</protein>
<reference evidence="2" key="2">
    <citation type="submission" date="2017-05" db="EMBL/GenBank/DDBJ databases">
        <authorList>
            <consortium name="The Broad Institute Genomics Platform"/>
            <consortium name="The Broad Institute Genomic Center for Infectious Diseases"/>
            <person name="Earl A."/>
            <person name="Manson A."/>
            <person name="Schwartman J."/>
            <person name="Gilmore M."/>
            <person name="Abouelleil A."/>
            <person name="Cao P."/>
            <person name="Chapman S."/>
            <person name="Cusick C."/>
            <person name="Shea T."/>
            <person name="Young S."/>
            <person name="Neafsey D."/>
            <person name="Nusbaum C."/>
            <person name="Birren B."/>
        </authorList>
    </citation>
    <scope>NUCLEOTIDE SEQUENCE</scope>
    <source>
        <strain evidence="2">9D6_DIV0238</strain>
    </source>
</reference>
<evidence type="ECO:0000313" key="2">
    <source>
        <dbReference type="EMBL" id="WYJ95668.1"/>
    </source>
</evidence>
<reference evidence="2" key="3">
    <citation type="submission" date="2024-03" db="EMBL/GenBank/DDBJ databases">
        <title>The Genome Sequence of Enterococcus sp. DIV0238c.</title>
        <authorList>
            <consortium name="The Broad Institute Genomics Platform"/>
            <consortium name="The Broad Institute Microbial Omics Core"/>
            <consortium name="The Broad Institute Genomic Center for Infectious Diseases"/>
            <person name="Earl A."/>
            <person name="Manson A."/>
            <person name="Gilmore M."/>
            <person name="Schwartman J."/>
            <person name="Shea T."/>
            <person name="Abouelleil A."/>
            <person name="Cao P."/>
            <person name="Chapman S."/>
            <person name="Cusick C."/>
            <person name="Young S."/>
            <person name="Neafsey D."/>
            <person name="Nusbaum C."/>
            <person name="Birren B."/>
        </authorList>
    </citation>
    <scope>NUCLEOTIDE SEQUENCE</scope>
    <source>
        <strain evidence="2">9D6_DIV0238</strain>
    </source>
</reference>
<dbReference type="Pfam" id="PF19842">
    <property type="entry name" value="YqeC"/>
    <property type="match status" value="1"/>
</dbReference>
<accession>A0A200JE53</accession>
<dbReference type="OrthoDB" id="368187at2"/>
<sequence length="242" mass="26858">MERLSDCFAFQGKQVISLIGSGGKTSLMWYLADCYRHEKVLVSTTTKIGYPLHQLYDFFYCQDFSKVGTDGRGITLAGTHMLGAHKLSAPPSIVQQSFPSFDKIFLEADGSKQLPLKGWETFEPVVIPETTVTIGLIPISVLNQKIDETTVHRLPLFLRATGTKTGEVICEETLAEVISSPKGLWAKSRGHRILCINQVETSEQLNQAKKVLSLLPCMLMKRLTKIIACNVQSGKGVVLWEK</sequence>
<dbReference type="Proteomes" id="UP000196151">
    <property type="component" value="Chromosome"/>
</dbReference>
<dbReference type="AlphaFoldDB" id="A0A200JE53"/>
<evidence type="ECO:0008006" key="4">
    <source>
        <dbReference type="Google" id="ProtNLM"/>
    </source>
</evidence>
<dbReference type="EMBL" id="NIBQ01000001">
    <property type="protein sequence ID" value="OUZ35151.1"/>
    <property type="molecule type" value="Genomic_DNA"/>
</dbReference>